<dbReference type="PROSITE" id="PS50943">
    <property type="entry name" value="HTH_CROC1"/>
    <property type="match status" value="1"/>
</dbReference>
<dbReference type="PANTHER" id="PTHR46558:SF4">
    <property type="entry name" value="DNA-BIDING PHAGE PROTEIN"/>
    <property type="match status" value="1"/>
</dbReference>
<feature type="domain" description="HTH cro/C1-type" evidence="2">
    <location>
        <begin position="1"/>
        <end position="46"/>
    </location>
</feature>
<dbReference type="SMART" id="SM00530">
    <property type="entry name" value="HTH_XRE"/>
    <property type="match status" value="1"/>
</dbReference>
<keyword evidence="1" id="KW-0238">DNA-binding</keyword>
<dbReference type="InterPro" id="IPR001387">
    <property type="entry name" value="Cro/C1-type_HTH"/>
</dbReference>
<dbReference type="AlphaFoldDB" id="A0A2A5WMC3"/>
<evidence type="ECO:0000256" key="1">
    <source>
        <dbReference type="ARBA" id="ARBA00023125"/>
    </source>
</evidence>
<organism evidence="3 4">
    <name type="scientific">OM182 bacterium MED-G24</name>
    <dbReference type="NCBI Taxonomy" id="1986255"/>
    <lineage>
        <taxon>Bacteria</taxon>
        <taxon>Pseudomonadati</taxon>
        <taxon>Pseudomonadota</taxon>
        <taxon>Gammaproteobacteria</taxon>
        <taxon>OMG group</taxon>
        <taxon>OM182 clade</taxon>
    </lineage>
</organism>
<reference evidence="3 4" key="1">
    <citation type="submission" date="2017-08" db="EMBL/GenBank/DDBJ databases">
        <title>Fine stratification of microbial communities through a metagenomic profile of the photic zone.</title>
        <authorList>
            <person name="Haro-Moreno J.M."/>
            <person name="Lopez-Perez M."/>
            <person name="De La Torre J."/>
            <person name="Picazo A."/>
            <person name="Camacho A."/>
            <person name="Rodriguez-Valera F."/>
        </authorList>
    </citation>
    <scope>NUCLEOTIDE SEQUENCE [LARGE SCALE GENOMIC DNA]</scope>
    <source>
        <strain evidence="3">MED-G24</strain>
    </source>
</reference>
<comment type="caution">
    <text evidence="3">The sequence shown here is derived from an EMBL/GenBank/DDBJ whole genome shotgun (WGS) entry which is preliminary data.</text>
</comment>
<dbReference type="SUPFAM" id="SSF47413">
    <property type="entry name" value="lambda repressor-like DNA-binding domains"/>
    <property type="match status" value="1"/>
</dbReference>
<dbReference type="Pfam" id="PF01381">
    <property type="entry name" value="HTH_3"/>
    <property type="match status" value="1"/>
</dbReference>
<dbReference type="EMBL" id="NTKD01000046">
    <property type="protein sequence ID" value="PDH37629.1"/>
    <property type="molecule type" value="Genomic_DNA"/>
</dbReference>
<dbReference type="CDD" id="cd00093">
    <property type="entry name" value="HTH_XRE"/>
    <property type="match status" value="1"/>
</dbReference>
<evidence type="ECO:0000313" key="3">
    <source>
        <dbReference type="EMBL" id="PDH37629.1"/>
    </source>
</evidence>
<name>A0A2A5WMC3_9GAMM</name>
<accession>A0A2A5WMC3</accession>
<gene>
    <name evidence="3" type="ORF">CNE99_07980</name>
</gene>
<evidence type="ECO:0000313" key="4">
    <source>
        <dbReference type="Proteomes" id="UP000219327"/>
    </source>
</evidence>
<sequence>MTQSELGQRIGVTRQTIAAIEAGKYSPSLEVAFRIAETFAKPLDEVFGWEEA</sequence>
<dbReference type="PANTHER" id="PTHR46558">
    <property type="entry name" value="TRACRIPTIONAL REGULATORY PROTEIN-RELATED-RELATED"/>
    <property type="match status" value="1"/>
</dbReference>
<proteinExistence type="predicted"/>
<evidence type="ECO:0000259" key="2">
    <source>
        <dbReference type="PROSITE" id="PS50943"/>
    </source>
</evidence>
<protein>
    <submittedName>
        <fullName evidence="3">Transcriptional regulator</fullName>
    </submittedName>
</protein>
<dbReference type="InterPro" id="IPR010982">
    <property type="entry name" value="Lambda_DNA-bd_dom_sf"/>
</dbReference>
<dbReference type="Proteomes" id="UP000219327">
    <property type="component" value="Unassembled WGS sequence"/>
</dbReference>
<dbReference type="GO" id="GO:0003677">
    <property type="term" value="F:DNA binding"/>
    <property type="evidence" value="ECO:0007669"/>
    <property type="project" value="UniProtKB-KW"/>
</dbReference>
<dbReference type="Gene3D" id="1.10.260.40">
    <property type="entry name" value="lambda repressor-like DNA-binding domains"/>
    <property type="match status" value="1"/>
</dbReference>